<keyword evidence="5" id="KW-1185">Reference proteome</keyword>
<dbReference type="GO" id="GO:0000387">
    <property type="term" value="P:spliceosomal snRNP assembly"/>
    <property type="evidence" value="ECO:0007669"/>
    <property type="project" value="TreeGrafter"/>
</dbReference>
<protein>
    <submittedName>
        <fullName evidence="4">Rig</fullName>
    </submittedName>
</protein>
<evidence type="ECO:0000256" key="1">
    <source>
        <dbReference type="SAM" id="MobiDB-lite"/>
    </source>
</evidence>
<dbReference type="SUPFAM" id="SSF50978">
    <property type="entry name" value="WD40 repeat-like"/>
    <property type="match status" value="2"/>
</dbReference>
<reference evidence="4 5" key="1">
    <citation type="submission" date="2015-08" db="EMBL/GenBank/DDBJ databases">
        <title>Ancestral chromatin configuration constrains chromatin evolution on differentiating sex chromosomes in Drosophila.</title>
        <authorList>
            <person name="Zhou Q."/>
            <person name="Bachtrog D."/>
        </authorList>
    </citation>
    <scope>NUCLEOTIDE SEQUENCE [LARGE SCALE GENOMIC DNA]</scope>
    <source>
        <tissue evidence="4">Whole larvae</tissue>
    </source>
</reference>
<dbReference type="GO" id="GO:0032797">
    <property type="term" value="C:SMN complex"/>
    <property type="evidence" value="ECO:0007669"/>
    <property type="project" value="TreeGrafter"/>
</dbReference>
<accession>A0A0M4EV38</accession>
<organism evidence="4 5">
    <name type="scientific">Drosophila busckii</name>
    <name type="common">Fruit fly</name>
    <dbReference type="NCBI Taxonomy" id="30019"/>
    <lineage>
        <taxon>Eukaryota</taxon>
        <taxon>Metazoa</taxon>
        <taxon>Ecdysozoa</taxon>
        <taxon>Arthropoda</taxon>
        <taxon>Hexapoda</taxon>
        <taxon>Insecta</taxon>
        <taxon>Pterygota</taxon>
        <taxon>Neoptera</taxon>
        <taxon>Endopterygota</taxon>
        <taxon>Diptera</taxon>
        <taxon>Brachycera</taxon>
        <taxon>Muscomorpha</taxon>
        <taxon>Ephydroidea</taxon>
        <taxon>Drosophilidae</taxon>
        <taxon>Drosophila</taxon>
    </lineage>
</organism>
<feature type="region of interest" description="Disordered" evidence="1">
    <location>
        <begin position="337"/>
        <end position="384"/>
    </location>
</feature>
<feature type="domain" description="Gem-associated protein 5 second beta-propeller" evidence="3">
    <location>
        <begin position="591"/>
        <end position="652"/>
    </location>
</feature>
<proteinExistence type="predicted"/>
<dbReference type="PANTHER" id="PTHR46362:SF1">
    <property type="entry name" value="GEM-ASSOCIATED PROTEIN 5"/>
    <property type="match status" value="1"/>
</dbReference>
<evidence type="ECO:0000313" key="4">
    <source>
        <dbReference type="EMBL" id="ALC41420.1"/>
    </source>
</evidence>
<evidence type="ECO:0000259" key="3">
    <source>
        <dbReference type="Pfam" id="PF23775"/>
    </source>
</evidence>
<dbReference type="InterPro" id="IPR052640">
    <property type="entry name" value="Gemin-5"/>
</dbReference>
<dbReference type="InterPro" id="IPR056424">
    <property type="entry name" value="Beta-prop_GEMI5_2nd"/>
</dbReference>
<dbReference type="SMART" id="SM00320">
    <property type="entry name" value="WD40"/>
    <property type="match status" value="4"/>
</dbReference>
<name>A0A0M4EV38_DROBS</name>
<dbReference type="OrthoDB" id="7326421at2759"/>
<dbReference type="InterPro" id="IPR015943">
    <property type="entry name" value="WD40/YVTN_repeat-like_dom_sf"/>
</dbReference>
<dbReference type="InterPro" id="IPR056432">
    <property type="entry name" value="Beta-prop_GEMI5_1st"/>
</dbReference>
<feature type="compositionally biased region" description="Basic and acidic residues" evidence="1">
    <location>
        <begin position="365"/>
        <end position="380"/>
    </location>
</feature>
<dbReference type="InterPro" id="IPR001680">
    <property type="entry name" value="WD40_rpt"/>
</dbReference>
<dbReference type="Pfam" id="PF23770">
    <property type="entry name" value="Beta-prop_RIG_1st"/>
    <property type="match status" value="1"/>
</dbReference>
<dbReference type="STRING" id="30019.A0A0M4EV38"/>
<dbReference type="EMBL" id="CP012524">
    <property type="protein sequence ID" value="ALC41420.1"/>
    <property type="molecule type" value="Genomic_DNA"/>
</dbReference>
<dbReference type="Pfam" id="PF23775">
    <property type="entry name" value="Beta-prop_RIG_2nd"/>
    <property type="match status" value="1"/>
</dbReference>
<feature type="domain" description="Gem-associated protein 5 first beta-propeller" evidence="2">
    <location>
        <begin position="26"/>
        <end position="555"/>
    </location>
</feature>
<gene>
    <name evidence="4" type="ORF">Dbus_chr2Rg999</name>
</gene>
<dbReference type="AlphaFoldDB" id="A0A0M4EV38"/>
<feature type="region of interest" description="Disordered" evidence="1">
    <location>
        <begin position="293"/>
        <end position="313"/>
    </location>
</feature>
<evidence type="ECO:0000259" key="2">
    <source>
        <dbReference type="Pfam" id="PF23770"/>
    </source>
</evidence>
<evidence type="ECO:0000313" key="5">
    <source>
        <dbReference type="Proteomes" id="UP000494163"/>
    </source>
</evidence>
<dbReference type="GO" id="GO:0003730">
    <property type="term" value="F:mRNA 3'-UTR binding"/>
    <property type="evidence" value="ECO:0007669"/>
    <property type="project" value="TreeGrafter"/>
</dbReference>
<dbReference type="Proteomes" id="UP000494163">
    <property type="component" value="Chromosome 2R"/>
</dbReference>
<dbReference type="OMA" id="NDIITIW"/>
<dbReference type="InterPro" id="IPR036322">
    <property type="entry name" value="WD40_repeat_dom_sf"/>
</dbReference>
<dbReference type="GO" id="GO:0005634">
    <property type="term" value="C:nucleus"/>
    <property type="evidence" value="ECO:0007669"/>
    <property type="project" value="TreeGrafter"/>
</dbReference>
<dbReference type="Gene3D" id="2.130.10.10">
    <property type="entry name" value="YVTN repeat-like/Quinoprotein amine dehydrogenase"/>
    <property type="match status" value="2"/>
</dbReference>
<sequence length="673" mass="74348">MNASIIHQSVPTPVCKQTPVSVATPDGGLLYTGFKCINYVAAPPTDGKHDIAGCGVKTMSTRITVNALDVSPLWGKIKNKSDGSLEKHGKHFATVAEDLSVQVWDCEVGEVIIGHKAHQHQHEARDVRVQPLINVMLSYMANGNILSIDASDLVIYCIASNSYCRRPTFVSPRNHQLTALRCSPYDENLFALGTAAGTVLICDLLKMSIVYKLSSHGPSASICSLAWREMSTIHGAIEEKKPEHDADKKIEQWRNSANAASKAPLLKSKATEADEPFDIYNFDHLESEFGAPAKVRSQRHSKSSDDVGDFVGLEKPTSNVNLDFMEACENMKADLRAQRTQTQAPPQMEVTLQDCQQSDVQCPRSDSESHNSQKQEHSESTEGSLELLQYSSSSDDAVIVDGEAPKPKREVLHHIYHQAEVHDAPESPQLKAAAQPAPVAASTDSLDKFSTISSKKPDMLLVSINANDVVQVWNANTGGHCAKNYNKSNATGKDKQVHWLSDQSIVCLSRQQLVFYMLEYDCKTHRYKIQKDQKLKCVAQDILTMSANTANQHIWLNLASRRVCSMNPRTGQFITLYGCLPLGVRAIAECPDDMNKIALGCSDKRLALFDISKLSTHCIQIDSLSVNSAVYALCWSPDCLELAYGTHDGIVSCDYNLFYQLKTRKLTFCRWAS</sequence>
<dbReference type="PANTHER" id="PTHR46362">
    <property type="entry name" value="GEM-ASSOCIATED PROTEIN 5"/>
    <property type="match status" value="1"/>
</dbReference>